<sequence>MRDSGGVLDSISLVLALILFRAKIVESLLQRQWYLGGQQIGIRVRVALMILDYTKPPSIKNAGSN</sequence>
<evidence type="ECO:0000313" key="2">
    <source>
        <dbReference type="Proteomes" id="UP000009183"/>
    </source>
</evidence>
<reference evidence="2" key="1">
    <citation type="journal article" date="2007" name="Nature">
        <title>The grapevine genome sequence suggests ancestral hexaploidization in major angiosperm phyla.</title>
        <authorList>
            <consortium name="The French-Italian Public Consortium for Grapevine Genome Characterization."/>
            <person name="Jaillon O."/>
            <person name="Aury J.-M."/>
            <person name="Noel B."/>
            <person name="Policriti A."/>
            <person name="Clepet C."/>
            <person name="Casagrande A."/>
            <person name="Choisne N."/>
            <person name="Aubourg S."/>
            <person name="Vitulo N."/>
            <person name="Jubin C."/>
            <person name="Vezzi A."/>
            <person name="Legeai F."/>
            <person name="Hugueney P."/>
            <person name="Dasilva C."/>
            <person name="Horner D."/>
            <person name="Mica E."/>
            <person name="Jublot D."/>
            <person name="Poulain J."/>
            <person name="Bruyere C."/>
            <person name="Billault A."/>
            <person name="Segurens B."/>
            <person name="Gouyvenoux M."/>
            <person name="Ugarte E."/>
            <person name="Cattonaro F."/>
            <person name="Anthouard V."/>
            <person name="Vico V."/>
            <person name="Del Fabbro C."/>
            <person name="Alaux M."/>
            <person name="Di Gaspero G."/>
            <person name="Dumas V."/>
            <person name="Felice N."/>
            <person name="Paillard S."/>
            <person name="Juman I."/>
            <person name="Moroldo M."/>
            <person name="Scalabrin S."/>
            <person name="Canaguier A."/>
            <person name="Le Clainche I."/>
            <person name="Malacrida G."/>
            <person name="Durand E."/>
            <person name="Pesole G."/>
            <person name="Laucou V."/>
            <person name="Chatelet P."/>
            <person name="Merdinoglu D."/>
            <person name="Delledonne M."/>
            <person name="Pezzotti M."/>
            <person name="Lecharny A."/>
            <person name="Scarpelli C."/>
            <person name="Artiguenave F."/>
            <person name="Pe M.E."/>
            <person name="Valle G."/>
            <person name="Morgante M."/>
            <person name="Caboche M."/>
            <person name="Adam-Blondon A.-F."/>
            <person name="Weissenbach J."/>
            <person name="Quetier F."/>
            <person name="Wincker P."/>
        </authorList>
    </citation>
    <scope>NUCLEOTIDE SEQUENCE [LARGE SCALE GENOMIC DNA]</scope>
    <source>
        <strain evidence="2">cv. Pinot noir / PN40024</strain>
    </source>
</reference>
<dbReference type="AlphaFoldDB" id="D7SM97"/>
<evidence type="ECO:0000313" key="1">
    <source>
        <dbReference type="EMBL" id="CBI16775.3"/>
    </source>
</evidence>
<dbReference type="InParanoid" id="D7SM97"/>
<protein>
    <submittedName>
        <fullName evidence="1">Uncharacterized protein</fullName>
    </submittedName>
</protein>
<gene>
    <name evidence="1" type="ordered locus">VIT_10s0116g01170</name>
</gene>
<dbReference type="PaxDb" id="29760-VIT_10s0116g01170.t01"/>
<dbReference type="HOGENOM" id="CLU_2854208_0_0_1"/>
<name>D7SM97_VITVI</name>
<accession>D7SM97</accession>
<dbReference type="EMBL" id="FN594953">
    <property type="protein sequence ID" value="CBI16775.3"/>
    <property type="molecule type" value="Genomic_DNA"/>
</dbReference>
<dbReference type="Proteomes" id="UP000009183">
    <property type="component" value="Chromosome 10, unordered"/>
</dbReference>
<keyword evidence="2" id="KW-1185">Reference proteome</keyword>
<proteinExistence type="predicted"/>
<organism evidence="1 2">
    <name type="scientific">Vitis vinifera</name>
    <name type="common">Grape</name>
    <dbReference type="NCBI Taxonomy" id="29760"/>
    <lineage>
        <taxon>Eukaryota</taxon>
        <taxon>Viridiplantae</taxon>
        <taxon>Streptophyta</taxon>
        <taxon>Embryophyta</taxon>
        <taxon>Tracheophyta</taxon>
        <taxon>Spermatophyta</taxon>
        <taxon>Magnoliopsida</taxon>
        <taxon>eudicotyledons</taxon>
        <taxon>Gunneridae</taxon>
        <taxon>Pentapetalae</taxon>
        <taxon>rosids</taxon>
        <taxon>Vitales</taxon>
        <taxon>Vitaceae</taxon>
        <taxon>Viteae</taxon>
        <taxon>Vitis</taxon>
    </lineage>
</organism>